<protein>
    <recommendedName>
        <fullName evidence="2">Type 4 fimbrial biogenesis protein PilX N-terminal domain-containing protein</fullName>
    </recommendedName>
</protein>
<feature type="domain" description="Type 4 fimbrial biogenesis protein PilX N-terminal" evidence="2">
    <location>
        <begin position="17"/>
        <end position="57"/>
    </location>
</feature>
<keyword evidence="1" id="KW-1133">Transmembrane helix</keyword>
<reference evidence="3" key="1">
    <citation type="journal article" date="2022" name="Front. Microbiol.">
        <title>Genome-based taxonomic rearrangement of Oceanobacter-related bacteria including the description of Thalassolituus hydrocarbonoclasticus sp. nov. and Thalassolituus pacificus sp. nov. and emended description of the genus Thalassolituus.</title>
        <authorList>
            <person name="Dong C."/>
            <person name="Wei L."/>
            <person name="Wang J."/>
            <person name="Lai Q."/>
            <person name="Huang Z."/>
            <person name="Shao Z."/>
        </authorList>
    </citation>
    <scope>NUCLEOTIDE SEQUENCE</scope>
    <source>
        <strain evidence="3">59MF3M-4</strain>
    </source>
</reference>
<feature type="transmembrane region" description="Helical" evidence="1">
    <location>
        <begin position="20"/>
        <end position="39"/>
    </location>
</feature>
<dbReference type="RefSeq" id="WP_260977393.1">
    <property type="nucleotide sequence ID" value="NZ_JAOANI010000028.1"/>
</dbReference>
<organism evidence="3 4">
    <name type="scientific">Thalassolituus pacificus</name>
    <dbReference type="NCBI Taxonomy" id="2975440"/>
    <lineage>
        <taxon>Bacteria</taxon>
        <taxon>Pseudomonadati</taxon>
        <taxon>Pseudomonadota</taxon>
        <taxon>Gammaproteobacteria</taxon>
        <taxon>Oceanospirillales</taxon>
        <taxon>Oceanospirillaceae</taxon>
        <taxon>Thalassolituus</taxon>
    </lineage>
</organism>
<dbReference type="AlphaFoldDB" id="A0A9X2WHJ9"/>
<keyword evidence="1" id="KW-0472">Membrane</keyword>
<dbReference type="EMBL" id="JAOANI010000028">
    <property type="protein sequence ID" value="MCT7360562.1"/>
    <property type="molecule type" value="Genomic_DNA"/>
</dbReference>
<dbReference type="Pfam" id="PF14341">
    <property type="entry name" value="PilX_N"/>
    <property type="match status" value="1"/>
</dbReference>
<dbReference type="Proteomes" id="UP001147830">
    <property type="component" value="Unassembled WGS sequence"/>
</dbReference>
<gene>
    <name evidence="3" type="ORF">NYR02_16190</name>
</gene>
<evidence type="ECO:0000313" key="4">
    <source>
        <dbReference type="Proteomes" id="UP001147830"/>
    </source>
</evidence>
<comment type="caution">
    <text evidence="3">The sequence shown here is derived from an EMBL/GenBank/DDBJ whole genome shotgun (WGS) entry which is preliminary data.</text>
</comment>
<reference evidence="3" key="2">
    <citation type="submission" date="2022-08" db="EMBL/GenBank/DDBJ databases">
        <authorList>
            <person name="Dong C."/>
        </authorList>
    </citation>
    <scope>NUCLEOTIDE SEQUENCE</scope>
    <source>
        <strain evidence="3">59MF3M-4</strain>
    </source>
</reference>
<evidence type="ECO:0000313" key="3">
    <source>
        <dbReference type="EMBL" id="MCT7360562.1"/>
    </source>
</evidence>
<dbReference type="InterPro" id="IPR025746">
    <property type="entry name" value="PilX_N_dom"/>
</dbReference>
<sequence>MIQTLKPSYGKMPQQQRGSSLVFSLVILTAITIGAVVAMQRSTLQLRMIGNMQHQQTIFNDTMGNLNTLLDGLRNGNTANAILGGMINAENTSLANGNPAGTAQLDPYSFNLLPQPPQNAGTQATTNNIRVLQLPGNAPQSLKQHAGSSAGTLVPYYFASNVLGIDVNNQSRSRQEAGFFYMAPAPQ</sequence>
<evidence type="ECO:0000259" key="2">
    <source>
        <dbReference type="Pfam" id="PF14341"/>
    </source>
</evidence>
<name>A0A9X2WHJ9_9GAMM</name>
<accession>A0A9X2WHJ9</accession>
<keyword evidence="1" id="KW-0812">Transmembrane</keyword>
<keyword evidence="4" id="KW-1185">Reference proteome</keyword>
<evidence type="ECO:0000256" key="1">
    <source>
        <dbReference type="SAM" id="Phobius"/>
    </source>
</evidence>
<proteinExistence type="predicted"/>